<dbReference type="EMBL" id="JXRP01000009">
    <property type="protein sequence ID" value="KIL49847.1"/>
    <property type="molecule type" value="Genomic_DNA"/>
</dbReference>
<evidence type="ECO:0000256" key="3">
    <source>
        <dbReference type="ARBA" id="ARBA00022729"/>
    </source>
</evidence>
<dbReference type="STRING" id="889306.KP78_13150"/>
<comment type="caution">
    <text evidence="5">The sequence shown here is derived from an EMBL/GenBank/DDBJ whole genome shotgun (WGS) entry which is preliminary data.</text>
</comment>
<dbReference type="Pfam" id="PF13416">
    <property type="entry name" value="SBP_bac_8"/>
    <property type="match status" value="1"/>
</dbReference>
<dbReference type="PANTHER" id="PTHR30061:SF50">
    <property type="entry name" value="MALTOSE_MALTODEXTRIN-BINDING PERIPLASMIC PROTEIN"/>
    <property type="match status" value="1"/>
</dbReference>
<evidence type="ECO:0000256" key="4">
    <source>
        <dbReference type="SAM" id="SignalP"/>
    </source>
</evidence>
<evidence type="ECO:0000256" key="2">
    <source>
        <dbReference type="ARBA" id="ARBA00022448"/>
    </source>
</evidence>
<dbReference type="CDD" id="cd13585">
    <property type="entry name" value="PBP2_TMBP_like"/>
    <property type="match status" value="1"/>
</dbReference>
<keyword evidence="2" id="KW-0813">Transport</keyword>
<proteinExistence type="inferred from homology"/>
<reference evidence="5 6" key="1">
    <citation type="submission" date="2015-01" db="EMBL/GenBank/DDBJ databases">
        <title>Genome sequencing of Jeotgalibacillus soli.</title>
        <authorList>
            <person name="Goh K.M."/>
            <person name="Chan K.-G."/>
            <person name="Yaakop A.S."/>
            <person name="Ee R."/>
            <person name="Gan H.M."/>
            <person name="Chan C.S."/>
        </authorList>
    </citation>
    <scope>NUCLEOTIDE SEQUENCE [LARGE SCALE GENOMIC DNA]</scope>
    <source>
        <strain evidence="5 6">P9</strain>
    </source>
</reference>
<dbReference type="RefSeq" id="WP_041087110.1">
    <property type="nucleotide sequence ID" value="NZ_JXRP01000009.1"/>
</dbReference>
<dbReference type="GO" id="GO:0015768">
    <property type="term" value="P:maltose transport"/>
    <property type="evidence" value="ECO:0007669"/>
    <property type="project" value="TreeGrafter"/>
</dbReference>
<dbReference type="PANTHER" id="PTHR30061">
    <property type="entry name" value="MALTOSE-BINDING PERIPLASMIC PROTEIN"/>
    <property type="match status" value="1"/>
</dbReference>
<feature type="chain" id="PRO_5038987684" description="ABC transporter substrate-binding protein" evidence="4">
    <location>
        <begin position="24"/>
        <end position="422"/>
    </location>
</feature>
<name>A0A0C2VLP5_9BACL</name>
<dbReference type="AlphaFoldDB" id="A0A0C2VLP5"/>
<feature type="signal peptide" evidence="4">
    <location>
        <begin position="1"/>
        <end position="23"/>
    </location>
</feature>
<dbReference type="GO" id="GO:0042956">
    <property type="term" value="P:maltodextrin transmembrane transport"/>
    <property type="evidence" value="ECO:0007669"/>
    <property type="project" value="TreeGrafter"/>
</dbReference>
<accession>A0A0C2VLP5</accession>
<dbReference type="GO" id="GO:1901982">
    <property type="term" value="F:maltose binding"/>
    <property type="evidence" value="ECO:0007669"/>
    <property type="project" value="TreeGrafter"/>
</dbReference>
<comment type="similarity">
    <text evidence="1">Belongs to the bacterial solute-binding protein 1 family.</text>
</comment>
<keyword evidence="3 4" id="KW-0732">Signal</keyword>
<dbReference type="GO" id="GO:0055052">
    <property type="term" value="C:ATP-binding cassette (ABC) transporter complex, substrate-binding subunit-containing"/>
    <property type="evidence" value="ECO:0007669"/>
    <property type="project" value="TreeGrafter"/>
</dbReference>
<dbReference type="Gene3D" id="3.40.190.10">
    <property type="entry name" value="Periplasmic binding protein-like II"/>
    <property type="match status" value="1"/>
</dbReference>
<evidence type="ECO:0008006" key="7">
    <source>
        <dbReference type="Google" id="ProtNLM"/>
    </source>
</evidence>
<evidence type="ECO:0000313" key="6">
    <source>
        <dbReference type="Proteomes" id="UP000031938"/>
    </source>
</evidence>
<dbReference type="SUPFAM" id="SSF53850">
    <property type="entry name" value="Periplasmic binding protein-like II"/>
    <property type="match status" value="1"/>
</dbReference>
<sequence>MLIKKGGFLLLLLLLVMSLAACSDEEGEGAAEDGEFGGELTVWVHPYVASDLKADQEKVFADMAASFNEQYPGVEVNFEEIPWANREQKLLTALAANQGPDVFYLIPDMMAQFAETGVLEPITDYIGDDWGQDDYADTTLEAVTYQGDLYGLPILREVTTQIYNKNILEEVGGDPENPPTTWEEFNALAEKAVDAGYYGRSFEGANTPNATIYPLIWQAGGDILSEDGEVLINSEKFVKAFELVNEWYKNGVIPPDSINTLSHFEAFLEGNIFSVFGTGLTFSSMEDRGFTDYVVGPPLMEEEQATFGTTGMFVVASNSDNKEAASLLVKEMTNEEHTKAFNTLTKYIPPRASGASIFEGNADMMQLTEYLDVTKPGVMHPVARNIIPLVQAEMQAMMEGTKTPQEAADAAAAAIQSEIDRM</sequence>
<evidence type="ECO:0000313" key="5">
    <source>
        <dbReference type="EMBL" id="KIL49847.1"/>
    </source>
</evidence>
<dbReference type="PROSITE" id="PS51257">
    <property type="entry name" value="PROKAR_LIPOPROTEIN"/>
    <property type="match status" value="1"/>
</dbReference>
<dbReference type="InterPro" id="IPR006059">
    <property type="entry name" value="SBP"/>
</dbReference>
<gene>
    <name evidence="5" type="ORF">KP78_13150</name>
</gene>
<dbReference type="Proteomes" id="UP000031938">
    <property type="component" value="Unassembled WGS sequence"/>
</dbReference>
<dbReference type="PATRIC" id="fig|889306.3.peg.1324"/>
<keyword evidence="6" id="KW-1185">Reference proteome</keyword>
<protein>
    <recommendedName>
        <fullName evidence="7">ABC transporter substrate-binding protein</fullName>
    </recommendedName>
</protein>
<organism evidence="5 6">
    <name type="scientific">Jeotgalibacillus soli</name>
    <dbReference type="NCBI Taxonomy" id="889306"/>
    <lineage>
        <taxon>Bacteria</taxon>
        <taxon>Bacillati</taxon>
        <taxon>Bacillota</taxon>
        <taxon>Bacilli</taxon>
        <taxon>Bacillales</taxon>
        <taxon>Caryophanaceae</taxon>
        <taxon>Jeotgalibacillus</taxon>
    </lineage>
</organism>
<evidence type="ECO:0000256" key="1">
    <source>
        <dbReference type="ARBA" id="ARBA00008520"/>
    </source>
</evidence>